<evidence type="ECO:0000256" key="9">
    <source>
        <dbReference type="ARBA" id="ARBA00022763"/>
    </source>
</evidence>
<evidence type="ECO:0000256" key="8">
    <source>
        <dbReference type="ARBA" id="ARBA00022723"/>
    </source>
</evidence>
<dbReference type="Gene3D" id="3.30.460.10">
    <property type="entry name" value="Beta Polymerase, domain 2"/>
    <property type="match status" value="1"/>
</dbReference>
<evidence type="ECO:0000313" key="20">
    <source>
        <dbReference type="EMBL" id="JAT95767.1"/>
    </source>
</evidence>
<dbReference type="GO" id="GO:0046872">
    <property type="term" value="F:metal ion binding"/>
    <property type="evidence" value="ECO:0007669"/>
    <property type="project" value="UniProtKB-UniRule"/>
</dbReference>
<dbReference type="FunFam" id="1.10.150.110:FF:000004">
    <property type="entry name" value="DNA polymerase lambda"/>
    <property type="match status" value="1"/>
</dbReference>
<name>A0A1E1X922_9ACAR</name>
<keyword evidence="12 17" id="KW-0234">DNA repair</keyword>
<dbReference type="FunFam" id="3.30.460.10:FF:000020">
    <property type="entry name" value="DNA polymerase lambda"/>
    <property type="match status" value="1"/>
</dbReference>
<dbReference type="InterPro" id="IPR018944">
    <property type="entry name" value="DNA_pol_lambd_fingers_domain"/>
</dbReference>
<dbReference type="GO" id="GO:0006260">
    <property type="term" value="P:DNA replication"/>
    <property type="evidence" value="ECO:0007669"/>
    <property type="project" value="UniProtKB-KW"/>
</dbReference>
<dbReference type="InterPro" id="IPR036420">
    <property type="entry name" value="BRCT_dom_sf"/>
</dbReference>
<dbReference type="EMBL" id="GFAC01003421">
    <property type="protein sequence ID" value="JAT95767.1"/>
    <property type="molecule type" value="mRNA"/>
</dbReference>
<comment type="similarity">
    <text evidence="3 17">Belongs to the DNA polymerase type-X family.</text>
</comment>
<evidence type="ECO:0000256" key="15">
    <source>
        <dbReference type="ARBA" id="ARBA00049244"/>
    </source>
</evidence>
<comment type="cofactor">
    <cofactor evidence="1">
        <name>Mn(2+)</name>
        <dbReference type="ChEBI" id="CHEBI:29035"/>
    </cofactor>
</comment>
<dbReference type="SUPFAM" id="SSF47802">
    <property type="entry name" value="DNA polymerase beta, N-terminal domain-like"/>
    <property type="match status" value="1"/>
</dbReference>
<dbReference type="PANTHER" id="PTHR11276:SF28">
    <property type="entry name" value="DNA POLYMERASE LAMBDA"/>
    <property type="match status" value="1"/>
</dbReference>
<organism evidence="20">
    <name type="scientific">Amblyomma aureolatum</name>
    <dbReference type="NCBI Taxonomy" id="187763"/>
    <lineage>
        <taxon>Eukaryota</taxon>
        <taxon>Metazoa</taxon>
        <taxon>Ecdysozoa</taxon>
        <taxon>Arthropoda</taxon>
        <taxon>Chelicerata</taxon>
        <taxon>Arachnida</taxon>
        <taxon>Acari</taxon>
        <taxon>Parasitiformes</taxon>
        <taxon>Ixodida</taxon>
        <taxon>Ixodoidea</taxon>
        <taxon>Ixodidae</taxon>
        <taxon>Amblyomminae</taxon>
        <taxon>Amblyomma</taxon>
    </lineage>
</organism>
<keyword evidence="10 17" id="KW-0239">DNA-directed DNA polymerase</keyword>
<dbReference type="InterPro" id="IPR001357">
    <property type="entry name" value="BRCT_dom"/>
</dbReference>
<evidence type="ECO:0000256" key="17">
    <source>
        <dbReference type="RuleBase" id="RU366014"/>
    </source>
</evidence>
<dbReference type="SUPFAM" id="SSF81301">
    <property type="entry name" value="Nucleotidyltransferase"/>
    <property type="match status" value="1"/>
</dbReference>
<dbReference type="PROSITE" id="PS50172">
    <property type="entry name" value="BRCT"/>
    <property type="match status" value="1"/>
</dbReference>
<evidence type="ECO:0000259" key="19">
    <source>
        <dbReference type="PROSITE" id="PS50172"/>
    </source>
</evidence>
<dbReference type="PANTHER" id="PTHR11276">
    <property type="entry name" value="DNA POLYMERASE TYPE-X FAMILY MEMBER"/>
    <property type="match status" value="1"/>
</dbReference>
<keyword evidence="5 17" id="KW-0808">Transferase</keyword>
<dbReference type="InterPro" id="IPR010996">
    <property type="entry name" value="HHH_MUS81"/>
</dbReference>
<dbReference type="InterPro" id="IPR029398">
    <property type="entry name" value="PolB_thumb"/>
</dbReference>
<dbReference type="SUPFAM" id="SSF52113">
    <property type="entry name" value="BRCT domain"/>
    <property type="match status" value="1"/>
</dbReference>
<keyword evidence="6 17" id="KW-0548">Nucleotidyltransferase</keyword>
<dbReference type="AlphaFoldDB" id="A0A1E1X922"/>
<dbReference type="GO" id="GO:0003677">
    <property type="term" value="F:DNA binding"/>
    <property type="evidence" value="ECO:0007669"/>
    <property type="project" value="UniProtKB-UniRule"/>
</dbReference>
<dbReference type="Gene3D" id="3.30.210.10">
    <property type="entry name" value="DNA polymerase, thumb domain"/>
    <property type="match status" value="1"/>
</dbReference>
<dbReference type="Pfam" id="PF14792">
    <property type="entry name" value="DNA_pol_B_palm"/>
    <property type="match status" value="1"/>
</dbReference>
<dbReference type="Pfam" id="PF14716">
    <property type="entry name" value="HHH_8"/>
    <property type="match status" value="1"/>
</dbReference>
<dbReference type="SUPFAM" id="SSF81585">
    <property type="entry name" value="PsbU/PolX domain-like"/>
    <property type="match status" value="1"/>
</dbReference>
<dbReference type="Pfam" id="PF14791">
    <property type="entry name" value="DNA_pol_B_thumb"/>
    <property type="match status" value="1"/>
</dbReference>
<evidence type="ECO:0000256" key="14">
    <source>
        <dbReference type="ARBA" id="ARBA00023242"/>
    </source>
</evidence>
<dbReference type="InterPro" id="IPR002054">
    <property type="entry name" value="DNA-dir_DNA_pol_X"/>
</dbReference>
<evidence type="ECO:0000256" key="16">
    <source>
        <dbReference type="PIRSR" id="PIRSR622312-50"/>
    </source>
</evidence>
<dbReference type="Gene3D" id="3.40.50.10190">
    <property type="entry name" value="BRCT domain"/>
    <property type="match status" value="1"/>
</dbReference>
<dbReference type="Gene3D" id="1.10.150.20">
    <property type="entry name" value="5' to 3' exonuclease, C-terminal subdomain"/>
    <property type="match status" value="1"/>
</dbReference>
<dbReference type="InterPro" id="IPR022312">
    <property type="entry name" value="DNA_pol_X"/>
</dbReference>
<comment type="function">
    <text evidence="17">DNA polymerase that functions in several pathways of DNA repair. Involved in base excision repair (BER) responsible for repair of lesions that give rise to abasic (AP) sites in DNA. Also contributes to DNA double-strand break repair by non-homologous end joining and homologous recombination. Has both template-dependent and template-independent (terminal transferase) DNA polymerase activities. Has also a 5'-deoxyribose-5-phosphate lyase (dRP lyase) activity.</text>
</comment>
<evidence type="ECO:0000256" key="6">
    <source>
        <dbReference type="ARBA" id="ARBA00022695"/>
    </source>
</evidence>
<dbReference type="InterPro" id="IPR037160">
    <property type="entry name" value="DNA_Pol_thumb_sf"/>
</dbReference>
<dbReference type="InterPro" id="IPR043519">
    <property type="entry name" value="NT_sf"/>
</dbReference>
<reference evidence="20" key="1">
    <citation type="journal article" date="2017" name="Front. Cell. Infect. Microbiol.">
        <title>The Distinct Transcriptional Response of the Midgut of Amblyomma sculptum and Amblyomma aureolatum Ticks to Rickettsia rickettsii Correlates to Their Differences in Susceptibility to Infection.</title>
        <authorList>
            <person name="Martins L.A."/>
            <person name="Galletti M.F.B.M."/>
            <person name="Ribeiro J.M."/>
            <person name="Fujita A."/>
            <person name="Costa F.B."/>
            <person name="Labruna M.B."/>
            <person name="Daffre S."/>
            <person name="Fogaca A.C."/>
        </authorList>
    </citation>
    <scope>NUCLEOTIDE SEQUENCE</scope>
</reference>
<dbReference type="PRINTS" id="PR00870">
    <property type="entry name" value="DNAPOLXBETA"/>
</dbReference>
<evidence type="ECO:0000256" key="18">
    <source>
        <dbReference type="SAM" id="MobiDB-lite"/>
    </source>
</evidence>
<feature type="region of interest" description="Disordered" evidence="18">
    <location>
        <begin position="99"/>
        <end position="143"/>
    </location>
</feature>
<feature type="active site" description="Nucleophile; Schiff-base intermediate with DNA; for 5'-dRP lyase activity" evidence="16">
    <location>
        <position position="219"/>
    </location>
</feature>
<dbReference type="InterPro" id="IPR027421">
    <property type="entry name" value="DNA_pol_lamdba_lyase_dom_sf"/>
</dbReference>
<dbReference type="GO" id="GO:0016829">
    <property type="term" value="F:lyase activity"/>
    <property type="evidence" value="ECO:0007669"/>
    <property type="project" value="UniProtKB-KW"/>
</dbReference>
<evidence type="ECO:0000256" key="11">
    <source>
        <dbReference type="ARBA" id="ARBA00023125"/>
    </source>
</evidence>
<evidence type="ECO:0000256" key="5">
    <source>
        <dbReference type="ARBA" id="ARBA00022679"/>
    </source>
</evidence>
<dbReference type="EC" id="2.7.7.7" evidence="17"/>
<keyword evidence="14 17" id="KW-0539">Nucleus</keyword>
<dbReference type="GO" id="GO:0003887">
    <property type="term" value="F:DNA-directed DNA polymerase activity"/>
    <property type="evidence" value="ECO:0007669"/>
    <property type="project" value="UniProtKB-UniRule"/>
</dbReference>
<keyword evidence="9 17" id="KW-0227">DNA damage</keyword>
<dbReference type="FunFam" id="1.10.150.20:FF:000010">
    <property type="entry name" value="DNA polymerase lambda"/>
    <property type="match status" value="1"/>
</dbReference>
<dbReference type="InterPro" id="IPR002008">
    <property type="entry name" value="DNA_pol_X_beta-like"/>
</dbReference>
<keyword evidence="8" id="KW-0479">Metal-binding</keyword>
<dbReference type="PRINTS" id="PR00869">
    <property type="entry name" value="DNAPOLX"/>
</dbReference>
<evidence type="ECO:0000256" key="4">
    <source>
        <dbReference type="ARBA" id="ARBA00022634"/>
    </source>
</evidence>
<protein>
    <recommendedName>
        <fullName evidence="17">DNA polymerase</fullName>
        <ecNumber evidence="17">2.7.7.7</ecNumber>
    </recommendedName>
</protein>
<proteinExistence type="evidence at transcript level"/>
<dbReference type="CDD" id="cd00141">
    <property type="entry name" value="NT_POLXc"/>
    <property type="match status" value="1"/>
</dbReference>
<dbReference type="InterPro" id="IPR028207">
    <property type="entry name" value="DNA_pol_B_palm_palm"/>
</dbReference>
<evidence type="ECO:0000256" key="13">
    <source>
        <dbReference type="ARBA" id="ARBA00023239"/>
    </source>
</evidence>
<dbReference type="GO" id="GO:0006303">
    <property type="term" value="P:double-strand break repair via nonhomologous end joining"/>
    <property type="evidence" value="ECO:0007669"/>
    <property type="project" value="TreeGrafter"/>
</dbReference>
<evidence type="ECO:0000256" key="12">
    <source>
        <dbReference type="ARBA" id="ARBA00023204"/>
    </source>
</evidence>
<accession>A0A1E1X922</accession>
<dbReference type="Pfam" id="PF10391">
    <property type="entry name" value="DNA_pol_lambd_f"/>
    <property type="match status" value="1"/>
</dbReference>
<keyword evidence="13" id="KW-0456">Lyase</keyword>
<dbReference type="InterPro" id="IPR019843">
    <property type="entry name" value="DNA_pol-X_BS"/>
</dbReference>
<dbReference type="PROSITE" id="PS00522">
    <property type="entry name" value="DNA_POLYMERASE_X"/>
    <property type="match status" value="1"/>
</dbReference>
<dbReference type="SMART" id="SM00483">
    <property type="entry name" value="POLXc"/>
    <property type="match status" value="1"/>
</dbReference>
<sequence>MFAGTRIFIVPTSIGGPRVKLLQSKLTEHGAAVVCDEKVATHLIVAESLDEDRLSKIVDAESLHPEVKIVKCTWISDCLKSELLLETATYELRCKALSTAGSSCSPHTDGAPPKKARHSSERSSTASPSDGSHGPEPSLTQRKGKWACAVASTDVPVNKNSHITDQLEAMVETFQSTKDHWRALGYEKAIMQLKRHPTEITTREEARSLPNIGERLADKIWEIVQQGKLQKLEEFQSQENLVSQNLFTKIWGAGPSTAQKWVQQGFRSLEELAARGNLTSQQKIGLKHFDDFLEKMPRAEAGLIADTVAKAALSVQPGLEVVPCGSYRRGRAMCGDVDVLITHPDGRSHEGVLCRILQILHDSGFLTDDLAVPHEGGSPRKYMGVCRLPGTGSKHRRLDIFVAPQEEFACSLLAFTGSAHFNRSMRLLARRKGMSLNDHGLYADVCRMGEEKIGSGNRLPTATEESIFEHLGLEYRPPEERDH</sequence>
<feature type="domain" description="BRCT" evidence="19">
    <location>
        <begin position="1"/>
        <end position="92"/>
    </location>
</feature>
<comment type="subcellular location">
    <subcellularLocation>
        <location evidence="2 17">Nucleus</location>
    </subcellularLocation>
</comment>
<dbReference type="Gene3D" id="1.10.150.110">
    <property type="entry name" value="DNA polymerase beta, N-terminal domain-like"/>
    <property type="match status" value="1"/>
</dbReference>
<dbReference type="GO" id="GO:0005634">
    <property type="term" value="C:nucleus"/>
    <property type="evidence" value="ECO:0007669"/>
    <property type="project" value="UniProtKB-SubCell"/>
</dbReference>
<evidence type="ECO:0000256" key="3">
    <source>
        <dbReference type="ARBA" id="ARBA00008323"/>
    </source>
</evidence>
<evidence type="ECO:0000256" key="1">
    <source>
        <dbReference type="ARBA" id="ARBA00001936"/>
    </source>
</evidence>
<keyword evidence="11" id="KW-0238">DNA-binding</keyword>
<keyword evidence="4" id="KW-0237">DNA synthesis</keyword>
<keyword evidence="7" id="KW-0235">DNA replication</keyword>
<evidence type="ECO:0000256" key="2">
    <source>
        <dbReference type="ARBA" id="ARBA00004123"/>
    </source>
</evidence>
<comment type="catalytic activity">
    <reaction evidence="15 17">
        <text>DNA(n) + a 2'-deoxyribonucleoside 5'-triphosphate = DNA(n+1) + diphosphate</text>
        <dbReference type="Rhea" id="RHEA:22508"/>
        <dbReference type="Rhea" id="RHEA-COMP:17339"/>
        <dbReference type="Rhea" id="RHEA-COMP:17340"/>
        <dbReference type="ChEBI" id="CHEBI:33019"/>
        <dbReference type="ChEBI" id="CHEBI:61560"/>
        <dbReference type="ChEBI" id="CHEBI:173112"/>
        <dbReference type="EC" id="2.7.7.7"/>
    </reaction>
</comment>
<evidence type="ECO:0000256" key="10">
    <source>
        <dbReference type="ARBA" id="ARBA00022932"/>
    </source>
</evidence>
<evidence type="ECO:0000256" key="7">
    <source>
        <dbReference type="ARBA" id="ARBA00022705"/>
    </source>
</evidence>